<dbReference type="InterPro" id="IPR039422">
    <property type="entry name" value="MarR/SlyA-like"/>
</dbReference>
<dbReference type="Gene3D" id="1.10.10.10">
    <property type="entry name" value="Winged helix-like DNA-binding domain superfamily/Winged helix DNA-binding domain"/>
    <property type="match status" value="1"/>
</dbReference>
<organism evidence="2 3">
    <name type="scientific">Streptomyces varsoviensis</name>
    <dbReference type="NCBI Taxonomy" id="67373"/>
    <lineage>
        <taxon>Bacteria</taxon>
        <taxon>Bacillati</taxon>
        <taxon>Actinomycetota</taxon>
        <taxon>Actinomycetes</taxon>
        <taxon>Kitasatosporales</taxon>
        <taxon>Streptomycetaceae</taxon>
        <taxon>Streptomyces</taxon>
    </lineage>
</organism>
<proteinExistence type="predicted"/>
<sequence length="159" mass="17100">MAEMTPSDTGADTPPIALSAAPGYQVRRLYQAYVAAWVRLVDPVLTGPQFAVLTAVGAAPGEDQSSMATAVALDTSTMADVARRLEGRGLLVRRTAPDDGRRKLLFLTEAGEEALAEADRRARLLDERLLEPYGPGERARLLGELTALADHWEGLTRDA</sequence>
<dbReference type="SUPFAM" id="SSF46785">
    <property type="entry name" value="Winged helix' DNA-binding domain"/>
    <property type="match status" value="1"/>
</dbReference>
<feature type="domain" description="HTH marR-type" evidence="1">
    <location>
        <begin position="1"/>
        <end position="150"/>
    </location>
</feature>
<dbReference type="InterPro" id="IPR036388">
    <property type="entry name" value="WH-like_DNA-bd_sf"/>
</dbReference>
<reference evidence="2 3" key="1">
    <citation type="submission" date="2015-07" db="EMBL/GenBank/DDBJ databases">
        <authorList>
            <person name="Ju K.-S."/>
            <person name="Doroghazi J.R."/>
            <person name="Metcalf W.W."/>
        </authorList>
    </citation>
    <scope>NUCLEOTIDE SEQUENCE [LARGE SCALE GENOMIC DNA]</scope>
    <source>
        <strain evidence="2 3">NRRL B-3589</strain>
    </source>
</reference>
<dbReference type="PANTHER" id="PTHR33164:SF95">
    <property type="entry name" value="TRANSCRIPTIONAL REGULATOR"/>
    <property type="match status" value="1"/>
</dbReference>
<dbReference type="Pfam" id="PF01047">
    <property type="entry name" value="MarR"/>
    <property type="match status" value="1"/>
</dbReference>
<dbReference type="InterPro" id="IPR000835">
    <property type="entry name" value="HTH_MarR-typ"/>
</dbReference>
<evidence type="ECO:0000313" key="3">
    <source>
        <dbReference type="Proteomes" id="UP000037020"/>
    </source>
</evidence>
<name>A0ABR5JCA1_9ACTN</name>
<comment type="caution">
    <text evidence="2">The sequence shown here is derived from an EMBL/GenBank/DDBJ whole genome shotgun (WGS) entry which is preliminary data.</text>
</comment>
<dbReference type="InterPro" id="IPR036390">
    <property type="entry name" value="WH_DNA-bd_sf"/>
</dbReference>
<evidence type="ECO:0000313" key="2">
    <source>
        <dbReference type="EMBL" id="KOG91011.1"/>
    </source>
</evidence>
<keyword evidence="3" id="KW-1185">Reference proteome</keyword>
<dbReference type="EMBL" id="LGUT01000449">
    <property type="protein sequence ID" value="KOG91011.1"/>
    <property type="molecule type" value="Genomic_DNA"/>
</dbReference>
<evidence type="ECO:0000259" key="1">
    <source>
        <dbReference type="PROSITE" id="PS50995"/>
    </source>
</evidence>
<dbReference type="RefSeq" id="WP_030874186.1">
    <property type="nucleotide sequence ID" value="NZ_JBIRHZ010000007.1"/>
</dbReference>
<dbReference type="PANTHER" id="PTHR33164">
    <property type="entry name" value="TRANSCRIPTIONAL REGULATOR, MARR FAMILY"/>
    <property type="match status" value="1"/>
</dbReference>
<gene>
    <name evidence="2" type="ORF">ADK38_05555</name>
</gene>
<protein>
    <submittedName>
        <fullName evidence="2">MarR family transcriptional regulator</fullName>
    </submittedName>
</protein>
<accession>A0ABR5JCA1</accession>
<dbReference type="Proteomes" id="UP000037020">
    <property type="component" value="Unassembled WGS sequence"/>
</dbReference>
<dbReference type="PROSITE" id="PS50995">
    <property type="entry name" value="HTH_MARR_2"/>
    <property type="match status" value="1"/>
</dbReference>
<dbReference type="SMART" id="SM00347">
    <property type="entry name" value="HTH_MARR"/>
    <property type="match status" value="1"/>
</dbReference>